<protein>
    <recommendedName>
        <fullName evidence="2">Transposase IS66 central domain-containing protein</fullName>
    </recommendedName>
</protein>
<evidence type="ECO:0000256" key="1">
    <source>
        <dbReference type="SAM" id="MobiDB-lite"/>
    </source>
</evidence>
<dbReference type="RefSeq" id="WP_088915917.1">
    <property type="nucleotide sequence ID" value="NZ_CP018632.1"/>
</dbReference>
<dbReference type="KEGG" id="gai:IMCC3135_01235"/>
<feature type="compositionally biased region" description="Basic and acidic residues" evidence="1">
    <location>
        <begin position="115"/>
        <end position="124"/>
    </location>
</feature>
<dbReference type="Proteomes" id="UP000250079">
    <property type="component" value="Chromosome"/>
</dbReference>
<dbReference type="KEGG" id="gai:IMCC3135_22590"/>
<evidence type="ECO:0000313" key="3">
    <source>
        <dbReference type="EMBL" id="ASJ70366.1"/>
    </source>
</evidence>
<name>A0A2Z2NGF3_9GAMM</name>
<keyword evidence="6" id="KW-1185">Reference proteome</keyword>
<dbReference type="PANTHER" id="PTHR33678">
    <property type="entry name" value="BLL1576 PROTEIN"/>
    <property type="match status" value="1"/>
</dbReference>
<evidence type="ECO:0000259" key="2">
    <source>
        <dbReference type="Pfam" id="PF03050"/>
    </source>
</evidence>
<dbReference type="NCBIfam" id="NF033517">
    <property type="entry name" value="transpos_IS66"/>
    <property type="match status" value="1"/>
</dbReference>
<dbReference type="EMBL" id="CP018632">
    <property type="protein sequence ID" value="ASJ75777.1"/>
    <property type="molecule type" value="Genomic_DNA"/>
</dbReference>
<organism evidence="3 6">
    <name type="scientific">Granulosicoccus antarcticus IMCC3135</name>
    <dbReference type="NCBI Taxonomy" id="1192854"/>
    <lineage>
        <taxon>Bacteria</taxon>
        <taxon>Pseudomonadati</taxon>
        <taxon>Pseudomonadota</taxon>
        <taxon>Gammaproteobacteria</taxon>
        <taxon>Chromatiales</taxon>
        <taxon>Granulosicoccaceae</taxon>
        <taxon>Granulosicoccus</taxon>
    </lineage>
</organism>
<sequence length="571" mass="63182">MSVQAPKSPAKGEKTTGFIDLSEAQLDELMARITEAREHGMALSADDYDLLSSAMLTLASLQERISHNDLTIVKLRKLLGMINPSEQLKNHPGKKKSNGADGNTKADADGQPDTARPRTGTDKKDRRKKKDKKPAIKPTVHHHGIEGLNKGDGCPSCQAGKVYKYHPAQLLRIVGHSPFSAEQHVSDQLRCSACHEIFTAELPPEVRADGRPDQMYGYSACALMAIYRYFAATPFYRQETLQGLLGSHLSASTIFDQCQKLADHLTPVFVAMISMAANAELFYLDDTTHRILIKQAAPKGREHRSGVYSSACLAILPKEGNSATTDPPTLMPAQRLVLYQTSVGHAGEWFDEILGKRESGLPVPILMSDALSSNHVTDKDFVVSLCNSHGRRGFAELALQCPEESLFALELYAGIWVNDDHCKEQVFDPQQRQAYHHAHSLPLMAQIRQWCQAQTVEGGPVEPNSNLGRAMAYFDRHYDGLCAFCHTPGAALDNNECERIIKLMVRGRKNSQFFKTENGAQVSDTITSILATCMESNVDALAYLIAVQRNQLAVRAAPQNWMPWNYPSQQK</sequence>
<evidence type="ECO:0000313" key="5">
    <source>
        <dbReference type="EMBL" id="ASJ75777.1"/>
    </source>
</evidence>
<reference evidence="3 6" key="1">
    <citation type="submission" date="2016-12" db="EMBL/GenBank/DDBJ databases">
        <authorList>
            <person name="Song W.-J."/>
            <person name="Kurnit D.M."/>
        </authorList>
    </citation>
    <scope>NUCLEOTIDE SEQUENCE [LARGE SCALE GENOMIC DNA]</scope>
    <source>
        <strain evidence="3 6">IMCC3135</strain>
    </source>
</reference>
<dbReference type="OrthoDB" id="9800877at2"/>
<evidence type="ECO:0000313" key="4">
    <source>
        <dbReference type="EMBL" id="ASJ74588.1"/>
    </source>
</evidence>
<dbReference type="EMBL" id="CP018632">
    <property type="protein sequence ID" value="ASJ74588.1"/>
    <property type="molecule type" value="Genomic_DNA"/>
</dbReference>
<evidence type="ECO:0000313" key="6">
    <source>
        <dbReference type="Proteomes" id="UP000250079"/>
    </source>
</evidence>
<dbReference type="InterPro" id="IPR052344">
    <property type="entry name" value="Transposase-related"/>
</dbReference>
<gene>
    <name evidence="3" type="ORF">IMCC3135_01235</name>
    <name evidence="4" type="ORF">IMCC3135_22590</name>
    <name evidence="5" type="ORF">IMCC3135_28625</name>
</gene>
<dbReference type="EMBL" id="CP018632">
    <property type="protein sequence ID" value="ASJ70366.1"/>
    <property type="molecule type" value="Genomic_DNA"/>
</dbReference>
<proteinExistence type="predicted"/>
<dbReference type="PANTHER" id="PTHR33678:SF2">
    <property type="match status" value="1"/>
</dbReference>
<feature type="domain" description="Transposase IS66 central" evidence="2">
    <location>
        <begin position="215"/>
        <end position="521"/>
    </location>
</feature>
<dbReference type="Pfam" id="PF03050">
    <property type="entry name" value="DDE_Tnp_IS66"/>
    <property type="match status" value="1"/>
</dbReference>
<accession>A0A2Z2NGF3</accession>
<dbReference type="AlphaFoldDB" id="A0A2Z2NGF3"/>
<dbReference type="KEGG" id="gai:IMCC3135_28625"/>
<dbReference type="InterPro" id="IPR004291">
    <property type="entry name" value="Transposase_IS66_central"/>
</dbReference>
<feature type="region of interest" description="Disordered" evidence="1">
    <location>
        <begin position="84"/>
        <end position="148"/>
    </location>
</feature>